<dbReference type="PIRSF" id="PIRSF002465">
    <property type="entry name" value="Phsphlp_syn_PlsX"/>
    <property type="match status" value="1"/>
</dbReference>
<dbReference type="InterPro" id="IPR003664">
    <property type="entry name" value="FA_synthesis"/>
</dbReference>
<accession>A0A7W6NPH3</accession>
<comment type="pathway">
    <text evidence="10">Lipid metabolism; phospholipid metabolism.</text>
</comment>
<evidence type="ECO:0000256" key="7">
    <source>
        <dbReference type="ARBA" id="ARBA00023264"/>
    </source>
</evidence>
<dbReference type="GO" id="GO:0043811">
    <property type="term" value="F:phosphate:acyl-[acyl carrier protein] acyltransferase activity"/>
    <property type="evidence" value="ECO:0007669"/>
    <property type="project" value="UniProtKB-UniRule"/>
</dbReference>
<reference evidence="11 12" key="1">
    <citation type="submission" date="2020-08" db="EMBL/GenBank/DDBJ databases">
        <title>Genomic Encyclopedia of Type Strains, Phase IV (KMG-IV): sequencing the most valuable type-strain genomes for metagenomic binning, comparative biology and taxonomic classification.</title>
        <authorList>
            <person name="Goeker M."/>
        </authorList>
    </citation>
    <scope>NUCLEOTIDE SEQUENCE [LARGE SCALE GENOMIC DNA]</scope>
    <source>
        <strain evidence="11 12">DSM 23960</strain>
    </source>
</reference>
<dbReference type="Pfam" id="PF02504">
    <property type="entry name" value="FA_synthesis"/>
    <property type="match status" value="1"/>
</dbReference>
<evidence type="ECO:0000256" key="3">
    <source>
        <dbReference type="ARBA" id="ARBA00022516"/>
    </source>
</evidence>
<comment type="subunit">
    <text evidence="9 10">Homodimer. Probably interacts with PlsY.</text>
</comment>
<evidence type="ECO:0000256" key="9">
    <source>
        <dbReference type="ARBA" id="ARBA00046608"/>
    </source>
</evidence>
<dbReference type="SUPFAM" id="SSF53659">
    <property type="entry name" value="Isocitrate/Isopropylmalate dehydrogenase-like"/>
    <property type="match status" value="1"/>
</dbReference>
<keyword evidence="2 10" id="KW-0963">Cytoplasm</keyword>
<evidence type="ECO:0000313" key="12">
    <source>
        <dbReference type="Proteomes" id="UP000529946"/>
    </source>
</evidence>
<keyword evidence="6 10" id="KW-0594">Phospholipid biosynthesis</keyword>
<dbReference type="NCBIfam" id="TIGR00182">
    <property type="entry name" value="plsX"/>
    <property type="match status" value="1"/>
</dbReference>
<comment type="similarity">
    <text evidence="10">Belongs to the PlsX family.</text>
</comment>
<organism evidence="11 12">
    <name type="scientific">Brevundimonas lenta</name>
    <dbReference type="NCBI Taxonomy" id="424796"/>
    <lineage>
        <taxon>Bacteria</taxon>
        <taxon>Pseudomonadati</taxon>
        <taxon>Pseudomonadota</taxon>
        <taxon>Alphaproteobacteria</taxon>
        <taxon>Caulobacterales</taxon>
        <taxon>Caulobacteraceae</taxon>
        <taxon>Brevundimonas</taxon>
    </lineage>
</organism>
<proteinExistence type="inferred from homology"/>
<keyword evidence="3 10" id="KW-0444">Lipid biosynthesis</keyword>
<dbReference type="Gene3D" id="3.40.718.10">
    <property type="entry name" value="Isopropylmalate Dehydrogenase"/>
    <property type="match status" value="1"/>
</dbReference>
<evidence type="ECO:0000256" key="10">
    <source>
        <dbReference type="HAMAP-Rule" id="MF_00019"/>
    </source>
</evidence>
<dbReference type="AlphaFoldDB" id="A0A7W6NPH3"/>
<comment type="subcellular location">
    <subcellularLocation>
        <location evidence="10">Cytoplasm</location>
    </subcellularLocation>
    <text evidence="10">Associated with the membrane possibly through PlsY.</text>
</comment>
<dbReference type="PANTHER" id="PTHR30100:SF1">
    <property type="entry name" value="PHOSPHATE ACYLTRANSFERASE"/>
    <property type="match status" value="1"/>
</dbReference>
<dbReference type="UniPathway" id="UPA00085"/>
<dbReference type="GO" id="GO:0006633">
    <property type="term" value="P:fatty acid biosynthetic process"/>
    <property type="evidence" value="ECO:0007669"/>
    <property type="project" value="UniProtKB-UniRule"/>
</dbReference>
<keyword evidence="12" id="KW-1185">Reference proteome</keyword>
<dbReference type="InterPro" id="IPR012281">
    <property type="entry name" value="Phospholipid_synth_PlsX-like"/>
</dbReference>
<evidence type="ECO:0000256" key="5">
    <source>
        <dbReference type="ARBA" id="ARBA00023098"/>
    </source>
</evidence>
<protein>
    <recommendedName>
        <fullName evidence="8 10">Phosphate acyltransferase</fullName>
        <ecNumber evidence="8 10">2.3.1.274</ecNumber>
    </recommendedName>
    <alternativeName>
        <fullName evidence="10">Acyl-ACP phosphotransacylase</fullName>
    </alternativeName>
    <alternativeName>
        <fullName evidence="10">Acyl-[acyl-carrier-protein]--phosphate acyltransferase</fullName>
    </alternativeName>
    <alternativeName>
        <fullName evidence="10">Phosphate-acyl-ACP acyltransferase</fullName>
    </alternativeName>
</protein>
<sequence>MPSPILISLDAMGGDHGPSVVVGGVRDYRKRHGGEGVRFQLHGDEAAIRAEMAKCDLADDVCEVRHTDKVVSMEEKPAQAMRRGKGSSLWNAIDAVKHGEAAAVVSAGNTGALMAISKLLLRMSAHGLERPAIVASWPTFRGVTAVLDVGANVESDAEQLVEFAIMGEAFHAAVHGVARPTIGLLNVGSEDMKGHEEVREAARLLREGGFGLDYKGFVEGDDIAKGTVDVVVTDGFTGNIALKTAEGVAKFIGALTKEALTSSLLAKAGAALAYPALKAMSAKIDPNAINGGPLLGLNGIVVKSHGGATAAGFGAAIRIAVDLARSDYLTKVSDSLNRLTTVLEQPATPGADAAMETSQ</sequence>
<gene>
    <name evidence="10" type="primary">plsX</name>
    <name evidence="11" type="ORF">GGR12_001759</name>
</gene>
<keyword evidence="11" id="KW-0012">Acyltransferase</keyword>
<dbReference type="GO" id="GO:0005737">
    <property type="term" value="C:cytoplasm"/>
    <property type="evidence" value="ECO:0007669"/>
    <property type="project" value="UniProtKB-SubCell"/>
</dbReference>
<comment type="catalytic activity">
    <reaction evidence="1 10">
        <text>a fatty acyl-[ACP] + phosphate = an acyl phosphate + holo-[ACP]</text>
        <dbReference type="Rhea" id="RHEA:42292"/>
        <dbReference type="Rhea" id="RHEA-COMP:9685"/>
        <dbReference type="Rhea" id="RHEA-COMP:14125"/>
        <dbReference type="ChEBI" id="CHEBI:43474"/>
        <dbReference type="ChEBI" id="CHEBI:59918"/>
        <dbReference type="ChEBI" id="CHEBI:64479"/>
        <dbReference type="ChEBI" id="CHEBI:138651"/>
        <dbReference type="EC" id="2.3.1.274"/>
    </reaction>
</comment>
<keyword evidence="5 10" id="KW-0443">Lipid metabolism</keyword>
<evidence type="ECO:0000256" key="1">
    <source>
        <dbReference type="ARBA" id="ARBA00001232"/>
    </source>
</evidence>
<dbReference type="PANTHER" id="PTHR30100">
    <property type="entry name" value="FATTY ACID/PHOSPHOLIPID SYNTHESIS PROTEIN PLSX"/>
    <property type="match status" value="1"/>
</dbReference>
<evidence type="ECO:0000313" key="11">
    <source>
        <dbReference type="EMBL" id="MBB4082893.1"/>
    </source>
</evidence>
<dbReference type="GO" id="GO:0008654">
    <property type="term" value="P:phospholipid biosynthetic process"/>
    <property type="evidence" value="ECO:0007669"/>
    <property type="project" value="UniProtKB-KW"/>
</dbReference>
<keyword evidence="4 10" id="KW-0808">Transferase</keyword>
<dbReference type="HAMAP" id="MF_00019">
    <property type="entry name" value="PlsX"/>
    <property type="match status" value="1"/>
</dbReference>
<evidence type="ECO:0000256" key="4">
    <source>
        <dbReference type="ARBA" id="ARBA00022679"/>
    </source>
</evidence>
<comment type="function">
    <text evidence="10">Catalyzes the reversible formation of acyl-phosphate (acyl-PO(4)) from acyl-[acyl-carrier-protein] (acyl-ACP). This enzyme utilizes acyl-ACP as fatty acyl donor, but not acyl-CoA.</text>
</comment>
<keyword evidence="7 10" id="KW-1208">Phospholipid metabolism</keyword>
<dbReference type="EMBL" id="JACIDM010000002">
    <property type="protein sequence ID" value="MBB4082893.1"/>
    <property type="molecule type" value="Genomic_DNA"/>
</dbReference>
<evidence type="ECO:0000256" key="8">
    <source>
        <dbReference type="ARBA" id="ARBA00024069"/>
    </source>
</evidence>
<name>A0A7W6NPH3_9CAUL</name>
<evidence type="ECO:0000256" key="6">
    <source>
        <dbReference type="ARBA" id="ARBA00023209"/>
    </source>
</evidence>
<dbReference type="EC" id="2.3.1.274" evidence="8 10"/>
<dbReference type="Proteomes" id="UP000529946">
    <property type="component" value="Unassembled WGS sequence"/>
</dbReference>
<comment type="caution">
    <text evidence="11">The sequence shown here is derived from an EMBL/GenBank/DDBJ whole genome shotgun (WGS) entry which is preliminary data.</text>
</comment>
<evidence type="ECO:0000256" key="2">
    <source>
        <dbReference type="ARBA" id="ARBA00022490"/>
    </source>
</evidence>